<protein>
    <submittedName>
        <fullName evidence="2">Uncharacterized protein</fullName>
    </submittedName>
</protein>
<accession>A0A7I7QCA1</accession>
<gene>
    <name evidence="2" type="ORF">MSTO_41040</name>
</gene>
<keyword evidence="3" id="KW-1185">Reference proteome</keyword>
<sequence length="104" mass="10937">MKLPASATQPEKASRADGDKSAKEPTMNLTHNWTRMIAAALVSGGIAAAGWGLGAFATSDGPHYWCPGDAMPKSVGLSWDMTVCHQYHQLSNGQIAEGPAPDSR</sequence>
<reference evidence="2 3" key="1">
    <citation type="journal article" date="2019" name="Emerg. Microbes Infect.">
        <title>Comprehensive subspecies identification of 175 nontuberculous mycobacteria species based on 7547 genomic profiles.</title>
        <authorList>
            <person name="Matsumoto Y."/>
            <person name="Kinjo T."/>
            <person name="Motooka D."/>
            <person name="Nabeya D."/>
            <person name="Jung N."/>
            <person name="Uechi K."/>
            <person name="Horii T."/>
            <person name="Iida T."/>
            <person name="Fujita J."/>
            <person name="Nakamura S."/>
        </authorList>
    </citation>
    <scope>NUCLEOTIDE SEQUENCE [LARGE SCALE GENOMIC DNA]</scope>
    <source>
        <strain evidence="2 3">JCM 17783</strain>
    </source>
</reference>
<evidence type="ECO:0000313" key="3">
    <source>
        <dbReference type="Proteomes" id="UP000467130"/>
    </source>
</evidence>
<organism evidence="2 3">
    <name type="scientific">Mycobacterium stomatepiae</name>
    <dbReference type="NCBI Taxonomy" id="470076"/>
    <lineage>
        <taxon>Bacteria</taxon>
        <taxon>Bacillati</taxon>
        <taxon>Actinomycetota</taxon>
        <taxon>Actinomycetes</taxon>
        <taxon>Mycobacteriales</taxon>
        <taxon>Mycobacteriaceae</taxon>
        <taxon>Mycobacterium</taxon>
        <taxon>Mycobacterium simiae complex</taxon>
    </lineage>
</organism>
<feature type="compositionally biased region" description="Basic and acidic residues" evidence="1">
    <location>
        <begin position="12"/>
        <end position="23"/>
    </location>
</feature>
<evidence type="ECO:0000256" key="1">
    <source>
        <dbReference type="SAM" id="MobiDB-lite"/>
    </source>
</evidence>
<dbReference type="EMBL" id="AP022587">
    <property type="protein sequence ID" value="BBY23899.1"/>
    <property type="molecule type" value="Genomic_DNA"/>
</dbReference>
<dbReference type="AlphaFoldDB" id="A0A7I7QCA1"/>
<dbReference type="KEGG" id="msto:MSTO_41040"/>
<feature type="region of interest" description="Disordered" evidence="1">
    <location>
        <begin position="1"/>
        <end position="26"/>
    </location>
</feature>
<dbReference type="Proteomes" id="UP000467130">
    <property type="component" value="Chromosome"/>
</dbReference>
<name>A0A7I7QCA1_9MYCO</name>
<feature type="compositionally biased region" description="Polar residues" evidence="1">
    <location>
        <begin position="1"/>
        <end position="11"/>
    </location>
</feature>
<evidence type="ECO:0000313" key="2">
    <source>
        <dbReference type="EMBL" id="BBY23899.1"/>
    </source>
</evidence>
<proteinExistence type="predicted"/>